<protein>
    <submittedName>
        <fullName evidence="11">FAD-binding protein</fullName>
    </submittedName>
</protein>
<reference evidence="11 12" key="1">
    <citation type="journal article" date="2016" name="Int. J. Syst. Evol. Microbiol.">
        <title>Pyruvatibacter mobilis gen. nov., sp. nov., a marine bacterium from the culture broth of Picochlorum sp. 122.</title>
        <authorList>
            <person name="Wang G."/>
            <person name="Tang M."/>
            <person name="Wu H."/>
            <person name="Dai S."/>
            <person name="Li T."/>
            <person name="Chen C."/>
            <person name="He H."/>
            <person name="Fan J."/>
            <person name="Xiang W."/>
            <person name="Li X."/>
        </authorList>
    </citation>
    <scope>NUCLEOTIDE SEQUENCE [LARGE SCALE GENOMIC DNA]</scope>
    <source>
        <strain evidence="11 12">GYP-11</strain>
    </source>
</reference>
<feature type="binding site" evidence="6">
    <location>
        <position position="413"/>
    </location>
    <ligand>
        <name>substrate</name>
    </ligand>
</feature>
<dbReference type="InterPro" id="IPR016169">
    <property type="entry name" value="FAD-bd_PCMH_sub2"/>
</dbReference>
<dbReference type="FunFam" id="1.10.45.10:FF:000001">
    <property type="entry name" value="D-lactate dehydrogenase mitochondrial"/>
    <property type="match status" value="1"/>
</dbReference>
<dbReference type="Pfam" id="PF02913">
    <property type="entry name" value="FAD-oxidase_C"/>
    <property type="match status" value="1"/>
</dbReference>
<feature type="binding site" evidence="7">
    <location>
        <begin position="136"/>
        <end position="142"/>
    </location>
    <ligand>
        <name>FAD</name>
        <dbReference type="ChEBI" id="CHEBI:57692"/>
    </ligand>
</feature>
<name>A0A845Q7F6_9HYPH</name>
<dbReference type="GO" id="GO:0071949">
    <property type="term" value="F:FAD binding"/>
    <property type="evidence" value="ECO:0007669"/>
    <property type="project" value="InterPro"/>
</dbReference>
<dbReference type="SUPFAM" id="SSF56176">
    <property type="entry name" value="FAD-binding/transporter-associated domain-like"/>
    <property type="match status" value="1"/>
</dbReference>
<keyword evidence="4 7" id="KW-0274">FAD</keyword>
<dbReference type="InterPro" id="IPR004113">
    <property type="entry name" value="FAD-bd_oxidored_4_C"/>
</dbReference>
<feature type="binding site" evidence="7">
    <location>
        <begin position="270"/>
        <end position="276"/>
    </location>
    <ligand>
        <name>FAD</name>
        <dbReference type="ChEBI" id="CHEBI:57692"/>
    </ligand>
</feature>
<evidence type="ECO:0000256" key="1">
    <source>
        <dbReference type="ARBA" id="ARBA00001974"/>
    </source>
</evidence>
<dbReference type="Proteomes" id="UP000470384">
    <property type="component" value="Unassembled WGS sequence"/>
</dbReference>
<dbReference type="InterPro" id="IPR025650">
    <property type="entry name" value="Alkyl-DHAP_Synthase"/>
</dbReference>
<evidence type="ECO:0000256" key="5">
    <source>
        <dbReference type="PIRSR" id="PIRSR625650-1"/>
    </source>
</evidence>
<evidence type="ECO:0000256" key="3">
    <source>
        <dbReference type="ARBA" id="ARBA00022630"/>
    </source>
</evidence>
<dbReference type="Gene3D" id="1.10.45.10">
    <property type="entry name" value="Vanillyl-alcohol Oxidase, Chain A, domain 4"/>
    <property type="match status" value="1"/>
</dbReference>
<dbReference type="OrthoDB" id="9811557at2"/>
<evidence type="ECO:0000313" key="12">
    <source>
        <dbReference type="Proteomes" id="UP000470384"/>
    </source>
</evidence>
<evidence type="ECO:0000256" key="4">
    <source>
        <dbReference type="ARBA" id="ARBA00022827"/>
    </source>
</evidence>
<dbReference type="Gene3D" id="3.30.70.3450">
    <property type="match status" value="1"/>
</dbReference>
<keyword evidence="3" id="KW-0285">Flavoprotein</keyword>
<dbReference type="InterPro" id="IPR016166">
    <property type="entry name" value="FAD-bd_PCMH"/>
</dbReference>
<evidence type="ECO:0000313" key="11">
    <source>
        <dbReference type="EMBL" id="NBG94543.1"/>
    </source>
</evidence>
<dbReference type="Gene3D" id="3.30.300.330">
    <property type="match status" value="1"/>
</dbReference>
<dbReference type="Gene3D" id="3.30.465.10">
    <property type="match status" value="1"/>
</dbReference>
<dbReference type="Pfam" id="PF01565">
    <property type="entry name" value="FAD_binding_4"/>
    <property type="match status" value="1"/>
</dbReference>
<dbReference type="InterPro" id="IPR006094">
    <property type="entry name" value="Oxid_FAD_bind_N"/>
</dbReference>
<evidence type="ECO:0000259" key="10">
    <source>
        <dbReference type="PROSITE" id="PS51387"/>
    </source>
</evidence>
<dbReference type="PROSITE" id="PS51387">
    <property type="entry name" value="FAD_PCMH"/>
    <property type="match status" value="1"/>
</dbReference>
<dbReference type="RefSeq" id="WP_160586629.1">
    <property type="nucleotide sequence ID" value="NZ_BMHN01000001.1"/>
</dbReference>
<feature type="site" description="Important for enzyme activity" evidence="8">
    <location>
        <position position="321"/>
    </location>
</feature>
<feature type="region of interest" description="Disordered" evidence="9">
    <location>
        <begin position="1"/>
        <end position="22"/>
    </location>
</feature>
<organism evidence="11 12">
    <name type="scientific">Pyruvatibacter mobilis</name>
    <dbReference type="NCBI Taxonomy" id="1712261"/>
    <lineage>
        <taxon>Bacteria</taxon>
        <taxon>Pseudomonadati</taxon>
        <taxon>Pseudomonadota</taxon>
        <taxon>Alphaproteobacteria</taxon>
        <taxon>Hyphomicrobiales</taxon>
        <taxon>Parvibaculaceae</taxon>
        <taxon>Pyruvatibacter</taxon>
    </lineage>
</organism>
<dbReference type="PANTHER" id="PTHR46568">
    <property type="entry name" value="ALKYLDIHYDROXYACETONEPHOSPHATE SYNTHASE, PEROXISOMAL"/>
    <property type="match status" value="1"/>
</dbReference>
<dbReference type="Gene3D" id="3.30.43.10">
    <property type="entry name" value="Uridine Diphospho-n-acetylenolpyruvylglucosamine Reductase, domain 2"/>
    <property type="match status" value="1"/>
</dbReference>
<evidence type="ECO:0000256" key="8">
    <source>
        <dbReference type="PIRSR" id="PIRSR625650-4"/>
    </source>
</evidence>
<comment type="caution">
    <text evidence="11">The sequence shown here is derived from an EMBL/GenBank/DDBJ whole genome shotgun (WGS) entry which is preliminary data.</text>
</comment>
<dbReference type="SUPFAM" id="SSF55103">
    <property type="entry name" value="FAD-linked oxidases, C-terminal domain"/>
    <property type="match status" value="1"/>
</dbReference>
<dbReference type="PANTHER" id="PTHR46568:SF1">
    <property type="entry name" value="ALKYLDIHYDROXYACETONEPHOSPHATE SYNTHASE, PEROXISOMAL"/>
    <property type="match status" value="1"/>
</dbReference>
<evidence type="ECO:0000256" key="7">
    <source>
        <dbReference type="PIRSR" id="PIRSR625650-3"/>
    </source>
</evidence>
<dbReference type="InterPro" id="IPR016171">
    <property type="entry name" value="Vanillyl_alc_oxidase_C-sub2"/>
</dbReference>
<comment type="similarity">
    <text evidence="2">Belongs to the FAD-binding oxidoreductase/transferase type 4 family.</text>
</comment>
<evidence type="ECO:0000256" key="6">
    <source>
        <dbReference type="PIRSR" id="PIRSR625650-2"/>
    </source>
</evidence>
<dbReference type="AlphaFoldDB" id="A0A845Q7F6"/>
<keyword evidence="12" id="KW-1185">Reference proteome</keyword>
<dbReference type="GO" id="GO:0008609">
    <property type="term" value="F:alkylglycerone-phosphate synthase activity"/>
    <property type="evidence" value="ECO:0007669"/>
    <property type="project" value="InterPro"/>
</dbReference>
<accession>A0A845Q7F6</accession>
<evidence type="ECO:0000256" key="9">
    <source>
        <dbReference type="SAM" id="MobiDB-lite"/>
    </source>
</evidence>
<comment type="cofactor">
    <cofactor evidence="1 7">
        <name>FAD</name>
        <dbReference type="ChEBI" id="CHEBI:57692"/>
    </cofactor>
</comment>
<proteinExistence type="inferred from homology"/>
<gene>
    <name evidence="11" type="ORF">GTQ45_02200</name>
</gene>
<dbReference type="InterPro" id="IPR016164">
    <property type="entry name" value="FAD-linked_Oxase-like_C"/>
</dbReference>
<feature type="active site" description="Proton donor/acceptor" evidence="5">
    <location>
        <position position="478"/>
    </location>
</feature>
<dbReference type="InterPro" id="IPR036318">
    <property type="entry name" value="FAD-bd_PCMH-like_sf"/>
</dbReference>
<dbReference type="GO" id="GO:0008610">
    <property type="term" value="P:lipid biosynthetic process"/>
    <property type="evidence" value="ECO:0007669"/>
    <property type="project" value="InterPro"/>
</dbReference>
<sequence length="567" mass="60823">MTIDRTSLRWNGWGPAAQPDALPKESPAWQWIADALGINTPLPETPATPLEKCTLPASGLDGETRLELERIVGANQVHTGDYERAFHARGKSYHDLLHVRAGNLSNAPDAVVYPRSEDETQRLVEFAAARDIVLVPFGGGSSVVGGVTGREQGEKRLCITVDTTLMTSLLSIDETAMTATAQAGIYGPALDKALASQGVRLGHYPQSFEYSTLGGWVAARGAGQNSIRYGRADKWLVSAHVATPSGLWRTEATPGSAAAPNLNQMVAGSEGTLGIITEATFKVHSLPDAEDYRGYLFRSFAEGADAIRRIVQSEIPTAMLRLSDADETFFFRTLGGIGKEHGLKDNLAEAYLRLRGYADRPCALIVGLEGSAANVSHARDRVARIMSACGGLHVGRSPGTSWKAGRFHGPMVRDPMMDHGLGVDTLETSTFWSNIQTLHSAVREAIDTSIRETLDDPSARGIVMAHISHAYPDGASLYFTFVFPRRLDRGLEGEVAQWLTIKRAASDAIAAHNGTISHHHGVGTDHAPWLGQEKGPVGMQMLGAVKQSLDPKGVMNPGKVLGDGIGN</sequence>
<evidence type="ECO:0000256" key="2">
    <source>
        <dbReference type="ARBA" id="ARBA00008000"/>
    </source>
</evidence>
<dbReference type="EMBL" id="WXYQ01000001">
    <property type="protein sequence ID" value="NBG94543.1"/>
    <property type="molecule type" value="Genomic_DNA"/>
</dbReference>
<feature type="domain" description="FAD-binding PCMH-type" evidence="10">
    <location>
        <begin position="104"/>
        <end position="286"/>
    </location>
</feature>
<dbReference type="InterPro" id="IPR016167">
    <property type="entry name" value="FAD-bd_PCMH_sub1"/>
</dbReference>
<dbReference type="GeneID" id="300653523"/>